<name>A0ACC2SZ23_9FUNG</name>
<evidence type="ECO:0000313" key="2">
    <source>
        <dbReference type="Proteomes" id="UP001165960"/>
    </source>
</evidence>
<dbReference type="EMBL" id="QTSX02003983">
    <property type="protein sequence ID" value="KAJ9067565.1"/>
    <property type="molecule type" value="Genomic_DNA"/>
</dbReference>
<accession>A0ACC2SZ23</accession>
<evidence type="ECO:0000313" key="1">
    <source>
        <dbReference type="EMBL" id="KAJ9067565.1"/>
    </source>
</evidence>
<gene>
    <name evidence="1" type="ORF">DSO57_1037885</name>
</gene>
<organism evidence="1 2">
    <name type="scientific">Entomophthora muscae</name>
    <dbReference type="NCBI Taxonomy" id="34485"/>
    <lineage>
        <taxon>Eukaryota</taxon>
        <taxon>Fungi</taxon>
        <taxon>Fungi incertae sedis</taxon>
        <taxon>Zoopagomycota</taxon>
        <taxon>Entomophthoromycotina</taxon>
        <taxon>Entomophthoromycetes</taxon>
        <taxon>Entomophthorales</taxon>
        <taxon>Entomophthoraceae</taxon>
        <taxon>Entomophthora</taxon>
    </lineage>
</organism>
<comment type="caution">
    <text evidence="1">The sequence shown here is derived from an EMBL/GenBank/DDBJ whole genome shotgun (WGS) entry which is preliminary data.</text>
</comment>
<keyword evidence="2" id="KW-1185">Reference proteome</keyword>
<sequence>MLTSKVSIILAFGYRVQGFDIKSLSDLSAPVYFVPTALGELERNITSVKETKREPFSLEPPRPDYDIPTSALQYFFMHSLLGFCSQSLVNDHICYCNDKFHNVTVFENLEVDSRAVVGVDKLNSLIVVAYRQSISPANWKLTDETELVSYPTPRSKEKVHKGILKYFQSVQQATEDGVLELFGIPQYEDYTLHVTGYGMGGTAAIISMPSWIRLLQKNRINNRSQFYAYSSFRPGNLAFAQYIESLKMPLVRYTRKGDIVPRLPDQNRTYTQAGQEFYDSEDAPFSSPRLIKCSSKVLEDLHCSLNNTEFSATSHLFPFNKPIPGFPIC</sequence>
<dbReference type="Proteomes" id="UP001165960">
    <property type="component" value="Unassembled WGS sequence"/>
</dbReference>
<reference evidence="1" key="1">
    <citation type="submission" date="2022-04" db="EMBL/GenBank/DDBJ databases">
        <title>Genome of the entomopathogenic fungus Entomophthora muscae.</title>
        <authorList>
            <person name="Elya C."/>
            <person name="Lovett B.R."/>
            <person name="Lee E."/>
            <person name="Macias A.M."/>
            <person name="Hajek A.E."/>
            <person name="De Bivort B.L."/>
            <person name="Kasson M.T."/>
            <person name="De Fine Licht H.H."/>
            <person name="Stajich J.E."/>
        </authorList>
    </citation>
    <scope>NUCLEOTIDE SEQUENCE</scope>
    <source>
        <strain evidence="1">Berkeley</strain>
    </source>
</reference>
<protein>
    <submittedName>
        <fullName evidence="1">Uncharacterized protein</fullName>
    </submittedName>
</protein>
<proteinExistence type="predicted"/>